<dbReference type="GO" id="GO:0004100">
    <property type="term" value="F:chitin synthase activity"/>
    <property type="evidence" value="ECO:0007669"/>
    <property type="project" value="InterPro"/>
</dbReference>
<dbReference type="InterPro" id="IPR004835">
    <property type="entry name" value="Chitin_synth"/>
</dbReference>
<feature type="transmembrane region" description="Helical" evidence="5">
    <location>
        <begin position="119"/>
        <end position="143"/>
    </location>
</feature>
<dbReference type="GO" id="GO:0030428">
    <property type="term" value="C:cell septum"/>
    <property type="evidence" value="ECO:0007669"/>
    <property type="project" value="TreeGrafter"/>
</dbReference>
<keyword evidence="2 5" id="KW-0812">Transmembrane</keyword>
<organism evidence="6 7">
    <name type="scientific">Olpidium bornovanus</name>
    <dbReference type="NCBI Taxonomy" id="278681"/>
    <lineage>
        <taxon>Eukaryota</taxon>
        <taxon>Fungi</taxon>
        <taxon>Fungi incertae sedis</taxon>
        <taxon>Olpidiomycota</taxon>
        <taxon>Olpidiomycotina</taxon>
        <taxon>Olpidiomycetes</taxon>
        <taxon>Olpidiales</taxon>
        <taxon>Olpidiaceae</taxon>
        <taxon>Olpidium</taxon>
    </lineage>
</organism>
<evidence type="ECO:0000256" key="2">
    <source>
        <dbReference type="ARBA" id="ARBA00022692"/>
    </source>
</evidence>
<dbReference type="Pfam" id="PF03142">
    <property type="entry name" value="Chitin_synth_2"/>
    <property type="match status" value="1"/>
</dbReference>
<feature type="region of interest" description="Disordered" evidence="4">
    <location>
        <begin position="193"/>
        <end position="269"/>
    </location>
</feature>
<dbReference type="GO" id="GO:0006031">
    <property type="term" value="P:chitin biosynthetic process"/>
    <property type="evidence" value="ECO:0007669"/>
    <property type="project" value="TreeGrafter"/>
</dbReference>
<evidence type="ECO:0000313" key="7">
    <source>
        <dbReference type="Proteomes" id="UP000673691"/>
    </source>
</evidence>
<accession>A0A8H7ZS83</accession>
<gene>
    <name evidence="6" type="ORF">BJ554DRAFT_1474</name>
</gene>
<dbReference type="Proteomes" id="UP000673691">
    <property type="component" value="Unassembled WGS sequence"/>
</dbReference>
<dbReference type="AlphaFoldDB" id="A0A8H7ZS83"/>
<keyword evidence="7" id="KW-1185">Reference proteome</keyword>
<comment type="subcellular location">
    <subcellularLocation>
        <location evidence="1">Membrane</location>
        <topology evidence="1">Multi-pass membrane protein</topology>
    </subcellularLocation>
</comment>
<dbReference type="GO" id="GO:0071944">
    <property type="term" value="C:cell periphery"/>
    <property type="evidence" value="ECO:0007669"/>
    <property type="project" value="TreeGrafter"/>
</dbReference>
<protein>
    <submittedName>
        <fullName evidence="6">Chitin synthase-domain-containing protein</fullName>
    </submittedName>
</protein>
<feature type="compositionally biased region" description="Gly residues" evidence="4">
    <location>
        <begin position="221"/>
        <end position="233"/>
    </location>
</feature>
<dbReference type="EMBL" id="JAEFCI010008656">
    <property type="protein sequence ID" value="KAG5458320.1"/>
    <property type="molecule type" value="Genomic_DNA"/>
</dbReference>
<dbReference type="PANTHER" id="PTHR22914">
    <property type="entry name" value="CHITIN SYNTHASE"/>
    <property type="match status" value="1"/>
</dbReference>
<feature type="transmembrane region" description="Helical" evidence="5">
    <location>
        <begin position="63"/>
        <end position="86"/>
    </location>
</feature>
<dbReference type="OrthoDB" id="370884at2759"/>
<proteinExistence type="predicted"/>
<sequence length="269" mass="29410">MLRKFPKRKMIFVPKAVCKTVVPARFQILLSQRRRWINSTVHNLFELLFVGELCGTFCFSMQFVVLLEMIGTLTLPAAFVLSMYAASGTNVSGIPLVLLFAILGLPMFLILLTMRKAVYVYWMAVYLFALPIWNLVLPVYAYWHFDDFSWGKTRKVAGEKGGSDHGAAGGELDPGGSVPCKRWHEWERERLARSARGGARPGVWSTPASAGGAAAWDWSRGMGGAQSTGGRGGARGEEEERGSESNAETAGTLVDTVNSLDALGEGREG</sequence>
<dbReference type="PANTHER" id="PTHR22914:SF41">
    <property type="entry name" value="CHITIN SYNTHASE 7"/>
    <property type="match status" value="1"/>
</dbReference>
<feature type="transmembrane region" description="Helical" evidence="5">
    <location>
        <begin position="92"/>
        <end position="112"/>
    </location>
</feature>
<reference evidence="6 7" key="1">
    <citation type="journal article" name="Sci. Rep.">
        <title>Genome-scale phylogenetic analyses confirm Olpidium as the closest living zoosporic fungus to the non-flagellated, terrestrial fungi.</title>
        <authorList>
            <person name="Chang Y."/>
            <person name="Rochon D."/>
            <person name="Sekimoto S."/>
            <person name="Wang Y."/>
            <person name="Chovatia M."/>
            <person name="Sandor L."/>
            <person name="Salamov A."/>
            <person name="Grigoriev I.V."/>
            <person name="Stajich J.E."/>
            <person name="Spatafora J.W."/>
        </authorList>
    </citation>
    <scope>NUCLEOTIDE SEQUENCE [LARGE SCALE GENOMIC DNA]</scope>
    <source>
        <strain evidence="6">S191</strain>
    </source>
</reference>
<name>A0A8H7ZS83_9FUNG</name>
<evidence type="ECO:0000256" key="4">
    <source>
        <dbReference type="SAM" id="MobiDB-lite"/>
    </source>
</evidence>
<evidence type="ECO:0000256" key="1">
    <source>
        <dbReference type="ARBA" id="ARBA00004141"/>
    </source>
</evidence>
<comment type="caution">
    <text evidence="6">The sequence shown here is derived from an EMBL/GenBank/DDBJ whole genome shotgun (WGS) entry which is preliminary data.</text>
</comment>
<keyword evidence="3 5" id="KW-0472">Membrane</keyword>
<dbReference type="GO" id="GO:0016020">
    <property type="term" value="C:membrane"/>
    <property type="evidence" value="ECO:0007669"/>
    <property type="project" value="UniProtKB-SubCell"/>
</dbReference>
<feature type="region of interest" description="Disordered" evidence="4">
    <location>
        <begin position="159"/>
        <end position="179"/>
    </location>
</feature>
<keyword evidence="5" id="KW-1133">Transmembrane helix</keyword>
<evidence type="ECO:0000256" key="3">
    <source>
        <dbReference type="ARBA" id="ARBA00023136"/>
    </source>
</evidence>
<evidence type="ECO:0000313" key="6">
    <source>
        <dbReference type="EMBL" id="KAG5458320.1"/>
    </source>
</evidence>
<feature type="compositionally biased region" description="Low complexity" evidence="4">
    <location>
        <begin position="204"/>
        <end position="220"/>
    </location>
</feature>
<evidence type="ECO:0000256" key="5">
    <source>
        <dbReference type="SAM" id="Phobius"/>
    </source>
</evidence>